<gene>
    <name evidence="3" type="ORF">B0A48_07093</name>
</gene>
<accession>A0A1V8T7K6</accession>
<dbReference type="PANTHER" id="PTHR15243">
    <property type="entry name" value="SERINE/THREONINE-PROTEIN KINASE 19"/>
    <property type="match status" value="1"/>
</dbReference>
<dbReference type="PANTHER" id="PTHR15243:SF0">
    <property type="entry name" value="SERINE_THREONINE-PROTEIN KINASE 19"/>
    <property type="match status" value="1"/>
</dbReference>
<evidence type="ECO:0000313" key="4">
    <source>
        <dbReference type="Proteomes" id="UP000192596"/>
    </source>
</evidence>
<evidence type="ECO:0000256" key="2">
    <source>
        <dbReference type="SAM" id="MobiDB-lite"/>
    </source>
</evidence>
<dbReference type="InterPro" id="IPR018865">
    <property type="entry name" value="STK19-like"/>
</dbReference>
<dbReference type="Pfam" id="PF10494">
    <property type="entry name" value="Stk19"/>
    <property type="match status" value="1"/>
</dbReference>
<comment type="similarity">
    <text evidence="1">Belongs to the STK19 family.</text>
</comment>
<keyword evidence="4" id="KW-1185">Reference proteome</keyword>
<feature type="region of interest" description="Disordered" evidence="2">
    <location>
        <begin position="1"/>
        <end position="36"/>
    </location>
</feature>
<dbReference type="AlphaFoldDB" id="A0A1V8T7K6"/>
<proteinExistence type="inferred from homology"/>
<feature type="compositionally biased region" description="Polar residues" evidence="2">
    <location>
        <begin position="16"/>
        <end position="35"/>
    </location>
</feature>
<evidence type="ECO:0000256" key="1">
    <source>
        <dbReference type="ARBA" id="ARBA00093458"/>
    </source>
</evidence>
<reference evidence="4" key="1">
    <citation type="submission" date="2017-03" db="EMBL/GenBank/DDBJ databases">
        <title>Genomes of endolithic fungi from Antarctica.</title>
        <authorList>
            <person name="Coleine C."/>
            <person name="Masonjones S."/>
            <person name="Stajich J.E."/>
        </authorList>
    </citation>
    <scope>NUCLEOTIDE SEQUENCE [LARGE SCALE GENOMIC DNA]</scope>
    <source>
        <strain evidence="4">CCFEE 5527</strain>
    </source>
</reference>
<comment type="caution">
    <text evidence="3">The sequence shown here is derived from an EMBL/GenBank/DDBJ whole genome shotgun (WGS) entry which is preliminary data.</text>
</comment>
<sequence length="384" mass="40409">MPKATAKNPLLRRKSSSPFSSLQRTKPNIGKSSLATEDRLEDSGLIPSLAPKAVGQDVMSLVEYVKGIAFDDIPDRASGMDSERTSEVLRFRRALPSIVSLAQLHALSRSSTTTEREIASLVADGKLRKISIPGRGRGGTAVGDGVVVVSDWVAAVNVESSISDSVRETYISLLSTHRTSPTTPITSLSAVEERGLVVAGLLTSPGALTSSLSDLFAPPSLVRSSSSISAAGHTNPTGSMAAIGGAGAVHASGGGGSLLATSSGRLTRPPGHEMTFALPGTGAYLKLLVAARAHFLHLLKALSPKYKEATLDVLKERWEGNVPGDAISRLKRERGEWSGVLPGKTKKWREFYGLRFEYVLAEAVGSGIVEVFETGSVGLAVRGR</sequence>
<dbReference type="InParanoid" id="A0A1V8T7K6"/>
<dbReference type="EMBL" id="NAJO01000014">
    <property type="protein sequence ID" value="OQO07396.1"/>
    <property type="molecule type" value="Genomic_DNA"/>
</dbReference>
<evidence type="ECO:0008006" key="5">
    <source>
        <dbReference type="Google" id="ProtNLM"/>
    </source>
</evidence>
<protein>
    <recommendedName>
        <fullName evidence="5">Serine-threonine protein kinase 19</fullName>
    </recommendedName>
</protein>
<dbReference type="Proteomes" id="UP000192596">
    <property type="component" value="Unassembled WGS sequence"/>
</dbReference>
<dbReference type="GO" id="GO:0046579">
    <property type="term" value="P:positive regulation of Ras protein signal transduction"/>
    <property type="evidence" value="ECO:0007669"/>
    <property type="project" value="TreeGrafter"/>
</dbReference>
<organism evidence="3 4">
    <name type="scientific">Cryoendolithus antarcticus</name>
    <dbReference type="NCBI Taxonomy" id="1507870"/>
    <lineage>
        <taxon>Eukaryota</taxon>
        <taxon>Fungi</taxon>
        <taxon>Dikarya</taxon>
        <taxon>Ascomycota</taxon>
        <taxon>Pezizomycotina</taxon>
        <taxon>Dothideomycetes</taxon>
        <taxon>Dothideomycetidae</taxon>
        <taxon>Cladosporiales</taxon>
        <taxon>Cladosporiaceae</taxon>
        <taxon>Cryoendolithus</taxon>
    </lineage>
</organism>
<name>A0A1V8T7K6_9PEZI</name>
<dbReference type="OrthoDB" id="3980126at2759"/>
<evidence type="ECO:0000313" key="3">
    <source>
        <dbReference type="EMBL" id="OQO07396.1"/>
    </source>
</evidence>